<protein>
    <recommendedName>
        <fullName evidence="5">NADH:ubiquinone oxidoreductase intermediate-associated protein 30 domain-containing protein</fullName>
    </recommendedName>
</protein>
<name>A0A8J2WSU0_9STRA</name>
<evidence type="ECO:0000313" key="4">
    <source>
        <dbReference type="Proteomes" id="UP000789595"/>
    </source>
</evidence>
<keyword evidence="4" id="KW-1185">Reference proteome</keyword>
<accession>A0A8J2WSU0</accession>
<feature type="chain" id="PRO_5035167958" description="NADH:ubiquinone oxidoreductase intermediate-associated protein 30 domain-containing protein" evidence="2">
    <location>
        <begin position="20"/>
        <end position="398"/>
    </location>
</feature>
<feature type="region of interest" description="Disordered" evidence="1">
    <location>
        <begin position="306"/>
        <end position="398"/>
    </location>
</feature>
<dbReference type="EMBL" id="CAKKNE010000001">
    <property type="protein sequence ID" value="CAH0365874.1"/>
    <property type="molecule type" value="Genomic_DNA"/>
</dbReference>
<proteinExistence type="predicted"/>
<dbReference type="Proteomes" id="UP000789595">
    <property type="component" value="Unassembled WGS sequence"/>
</dbReference>
<reference evidence="3" key="1">
    <citation type="submission" date="2021-11" db="EMBL/GenBank/DDBJ databases">
        <authorList>
            <consortium name="Genoscope - CEA"/>
            <person name="William W."/>
        </authorList>
    </citation>
    <scope>NUCLEOTIDE SEQUENCE</scope>
</reference>
<comment type="caution">
    <text evidence="3">The sequence shown here is derived from an EMBL/GenBank/DDBJ whole genome shotgun (WGS) entry which is preliminary data.</text>
</comment>
<feature type="signal peptide" evidence="2">
    <location>
        <begin position="1"/>
        <end position="19"/>
    </location>
</feature>
<feature type="compositionally biased region" description="Polar residues" evidence="1">
    <location>
        <begin position="330"/>
        <end position="347"/>
    </location>
</feature>
<keyword evidence="2" id="KW-0732">Signal</keyword>
<feature type="compositionally biased region" description="Basic and acidic residues" evidence="1">
    <location>
        <begin position="387"/>
        <end position="398"/>
    </location>
</feature>
<evidence type="ECO:0000256" key="2">
    <source>
        <dbReference type="SAM" id="SignalP"/>
    </source>
</evidence>
<evidence type="ECO:0000256" key="1">
    <source>
        <dbReference type="SAM" id="MobiDB-lite"/>
    </source>
</evidence>
<evidence type="ECO:0000313" key="3">
    <source>
        <dbReference type="EMBL" id="CAH0365874.1"/>
    </source>
</evidence>
<dbReference type="AlphaFoldDB" id="A0A8J2WSU0"/>
<feature type="compositionally biased region" description="Polar residues" evidence="1">
    <location>
        <begin position="370"/>
        <end position="382"/>
    </location>
</feature>
<evidence type="ECO:0008006" key="5">
    <source>
        <dbReference type="Google" id="ProtNLM"/>
    </source>
</evidence>
<gene>
    <name evidence="3" type="ORF">PECAL_1P23350</name>
</gene>
<sequence>MRWAWALLLLTARVTGGRAETRVVIEDFATTTGLWTDTGEVLGLPESIQPSVGTIQLTTTEDETLRVDYDVAFTALWGPVTLGRTLNGTTYDQCANATHVSLKYKVKEPQSRPHLGTLMFCLLDGSDCSGPVCAQDKGQALELWMSFEAVALDDASAEWRELRLGLCGRSGTTRTPFFNTDGLYANGNACGYTTLHLRLAHVSQAGLVPRRDHELLGEERHGVYVQKDKMFPRTFRYKFKDAEGVARSEETVLFGDTIKAVEVAVEMSEVSESDPLWKKALPDMAPATNNSTHAHHLQVAALKSSLSAVDSGSSRTMRLRRSLSTVVRSNPSSPRQKPFQTHSSLASANGRPRNLASSSSFWANPPRAQQRPTLSRENTWRTSAPRLAHEDSKEDLNV</sequence>
<organism evidence="3 4">
    <name type="scientific">Pelagomonas calceolata</name>
    <dbReference type="NCBI Taxonomy" id="35677"/>
    <lineage>
        <taxon>Eukaryota</taxon>
        <taxon>Sar</taxon>
        <taxon>Stramenopiles</taxon>
        <taxon>Ochrophyta</taxon>
        <taxon>Pelagophyceae</taxon>
        <taxon>Pelagomonadales</taxon>
        <taxon>Pelagomonadaceae</taxon>
        <taxon>Pelagomonas</taxon>
    </lineage>
</organism>